<reference evidence="2" key="2">
    <citation type="journal article" date="2019" name="Genome Biol. Evol.">
        <title>Day and night: Metabolic profiles and evolutionary relationships of six axenic non-marine cyanobacteria.</title>
        <authorList>
            <person name="Will S.E."/>
            <person name="Henke P."/>
            <person name="Boedeker C."/>
            <person name="Huang S."/>
            <person name="Brinkmann H."/>
            <person name="Rohde M."/>
            <person name="Jarek M."/>
            <person name="Friedl T."/>
            <person name="Seufert S."/>
            <person name="Schumacher M."/>
            <person name="Overmann J."/>
            <person name="Neumann-Schaal M."/>
            <person name="Petersen J."/>
        </authorList>
    </citation>
    <scope>NUCLEOTIDE SEQUENCE [LARGE SCALE GENOMIC DNA]</scope>
    <source>
        <strain evidence="2">PCC 7102</strain>
    </source>
</reference>
<dbReference type="EMBL" id="RSCL01000001">
    <property type="protein sequence ID" value="RUT10222.1"/>
    <property type="molecule type" value="Genomic_DNA"/>
</dbReference>
<accession>A0A3S1DI13</accession>
<reference evidence="2" key="1">
    <citation type="submission" date="2018-12" db="EMBL/GenBank/DDBJ databases">
        <authorList>
            <person name="Will S."/>
            <person name="Neumann-Schaal M."/>
            <person name="Henke P."/>
        </authorList>
    </citation>
    <scope>NUCLEOTIDE SEQUENCE</scope>
    <source>
        <strain evidence="2">PCC 7102</strain>
    </source>
</reference>
<name>A0A3S1DI13_9CYAN</name>
<dbReference type="Pfam" id="PF13424">
    <property type="entry name" value="TPR_12"/>
    <property type="match status" value="2"/>
</dbReference>
<dbReference type="PANTHER" id="PTHR10098:SF112">
    <property type="entry name" value="SLR0380 PROTEIN"/>
    <property type="match status" value="1"/>
</dbReference>
<gene>
    <name evidence="2" type="ORF">DSM106972_007170</name>
</gene>
<dbReference type="InterPro" id="IPR024983">
    <property type="entry name" value="CHAT_dom"/>
</dbReference>
<dbReference type="Proteomes" id="UP000271624">
    <property type="component" value="Unassembled WGS sequence"/>
</dbReference>
<dbReference type="InterPro" id="IPR019734">
    <property type="entry name" value="TPR_rpt"/>
</dbReference>
<dbReference type="OrthoDB" id="446317at2"/>
<dbReference type="AlphaFoldDB" id="A0A3S1DI13"/>
<dbReference type="PANTHER" id="PTHR10098">
    <property type="entry name" value="RAPSYN-RELATED"/>
    <property type="match status" value="1"/>
</dbReference>
<evidence type="ECO:0000313" key="2">
    <source>
        <dbReference type="EMBL" id="RUT10222.1"/>
    </source>
</evidence>
<protein>
    <recommendedName>
        <fullName evidence="1">CHAT domain-containing protein</fullName>
    </recommendedName>
</protein>
<keyword evidence="3" id="KW-1185">Reference proteome</keyword>
<evidence type="ECO:0000259" key="1">
    <source>
        <dbReference type="Pfam" id="PF12770"/>
    </source>
</evidence>
<proteinExistence type="predicted"/>
<dbReference type="RefSeq" id="WP_127078884.1">
    <property type="nucleotide sequence ID" value="NZ_RSCL01000001.1"/>
</dbReference>
<dbReference type="InterPro" id="IPR011990">
    <property type="entry name" value="TPR-like_helical_dom_sf"/>
</dbReference>
<sequence length="864" mass="97283">MSRYISKIKQLRIAVQRYVNVIILIVLFLAPAILPSTAFGRTYLHVQALSNAENLVEQGRALYEAEKFNDAVKVLQKAATTFENNGDKIGQAMTLSNLSLAYQQLGLTKEAENAINQSLNMLQSPIKNPEVFAQALDVQGRLLYLQGQTEKAVDIWQQAADIYVKINETSKLTRNRINSAQALQALGFFRQAENILGELKKSLVIEKNKSIQATGLRQLGDVLRLVGNLSESQQVLEQSLKINSNANSKQAMGETLVSLAKTARAQQNYQAALNYLQQAGNYSLTSGAIRIDLLLNQLNLLLETKQYADATNFIPQIQTELNKLPSSRMAVYARINLAQNLVKLRENTKQAPAWVDIAKILAEAEKIAHNLQDLRAESYAVGTLAWLYEQAGQLTDAFKLTEKALLLAQNINASDITYQWQWQMGRLLKAKGDTQAASGYYAQAVKVLQSLRSDLVAINSDVQFSFRESVEPVYREYVELLLQKQNTQANKDNLKEARLIIESLQLAELDNFFRSACLTAKVNIDVAVDKEDLTAAVVYPIILPDRLEVILKLPGQNNLRQYTTRVKKQEVESTIRQLREDIQEFKVGADKQTQYQKIYEWLLRQAQTDLENSKVETLVFVLDGELRNIPMAALYDGKQYLLEKYNIAASPSLQLFDIKRLRRGQLRALTAGLSEARFNYSKLNYVETELQQIKSELSSTVLLNKQFTSLAFQNQVQENTFPIVHLATHGQFSSNPDKTYILAYDRPIKVNELNQLLKTRDINQPDLIELLVLSACQTATGDDRAALGLAGVAVRAGARSTLASLWNLNDASTATLMSQFYKELTQPNISKAQALRRAQLQLLQQEQYAMPYYWAPYILVGNWL</sequence>
<feature type="domain" description="CHAT" evidence="1">
    <location>
        <begin position="595"/>
        <end position="862"/>
    </location>
</feature>
<dbReference type="Pfam" id="PF12770">
    <property type="entry name" value="CHAT"/>
    <property type="match status" value="1"/>
</dbReference>
<dbReference type="SUPFAM" id="SSF48452">
    <property type="entry name" value="TPR-like"/>
    <property type="match status" value="3"/>
</dbReference>
<dbReference type="SMART" id="SM00028">
    <property type="entry name" value="TPR"/>
    <property type="match status" value="7"/>
</dbReference>
<dbReference type="Gene3D" id="1.25.40.10">
    <property type="entry name" value="Tetratricopeptide repeat domain"/>
    <property type="match status" value="2"/>
</dbReference>
<organism evidence="2 3">
    <name type="scientific">Dulcicalothrix desertica PCC 7102</name>
    <dbReference type="NCBI Taxonomy" id="232991"/>
    <lineage>
        <taxon>Bacteria</taxon>
        <taxon>Bacillati</taxon>
        <taxon>Cyanobacteriota</taxon>
        <taxon>Cyanophyceae</taxon>
        <taxon>Nostocales</taxon>
        <taxon>Calotrichaceae</taxon>
        <taxon>Dulcicalothrix</taxon>
    </lineage>
</organism>
<comment type="caution">
    <text evidence="2">The sequence shown here is derived from an EMBL/GenBank/DDBJ whole genome shotgun (WGS) entry which is preliminary data.</text>
</comment>
<evidence type="ECO:0000313" key="3">
    <source>
        <dbReference type="Proteomes" id="UP000271624"/>
    </source>
</evidence>